<dbReference type="GO" id="GO:0003676">
    <property type="term" value="F:nucleic acid binding"/>
    <property type="evidence" value="ECO:0007669"/>
    <property type="project" value="InterPro"/>
</dbReference>
<keyword evidence="3" id="KW-1185">Reference proteome</keyword>
<dbReference type="InterPro" id="IPR012337">
    <property type="entry name" value="RNaseH-like_sf"/>
</dbReference>
<dbReference type="EMBL" id="ML178819">
    <property type="protein sequence ID" value="TFL04091.1"/>
    <property type="molecule type" value="Genomic_DNA"/>
</dbReference>
<dbReference type="PROSITE" id="PS50822">
    <property type="entry name" value="PIWI"/>
    <property type="match status" value="1"/>
</dbReference>
<sequence>MLCRNLSFALCHVYARSTRSVSVPAPVYYADIVCSRVKNHYDPAMHSVIQALPRQVLTHFPKQPPIFTWSLRTRIPKAPPALLPR</sequence>
<dbReference type="AlphaFoldDB" id="A0A5C3QU71"/>
<dbReference type="STRING" id="1884261.A0A5C3QU71"/>
<evidence type="ECO:0000313" key="3">
    <source>
        <dbReference type="Proteomes" id="UP000305067"/>
    </source>
</evidence>
<dbReference type="InterPro" id="IPR036397">
    <property type="entry name" value="RNaseH_sf"/>
</dbReference>
<dbReference type="Pfam" id="PF02171">
    <property type="entry name" value="Piwi"/>
    <property type="match status" value="1"/>
</dbReference>
<proteinExistence type="predicted"/>
<organism evidence="2 3">
    <name type="scientific">Pterulicium gracile</name>
    <dbReference type="NCBI Taxonomy" id="1884261"/>
    <lineage>
        <taxon>Eukaryota</taxon>
        <taxon>Fungi</taxon>
        <taxon>Dikarya</taxon>
        <taxon>Basidiomycota</taxon>
        <taxon>Agaricomycotina</taxon>
        <taxon>Agaricomycetes</taxon>
        <taxon>Agaricomycetidae</taxon>
        <taxon>Agaricales</taxon>
        <taxon>Pleurotineae</taxon>
        <taxon>Pterulaceae</taxon>
        <taxon>Pterulicium</taxon>
    </lineage>
</organism>
<accession>A0A5C3QU71</accession>
<dbReference type="Proteomes" id="UP000305067">
    <property type="component" value="Unassembled WGS sequence"/>
</dbReference>
<feature type="domain" description="Piwi" evidence="1">
    <location>
        <begin position="1"/>
        <end position="42"/>
    </location>
</feature>
<protein>
    <recommendedName>
        <fullName evidence="1">Piwi domain-containing protein</fullName>
    </recommendedName>
</protein>
<reference evidence="2 3" key="1">
    <citation type="journal article" date="2019" name="Nat. Ecol. Evol.">
        <title>Megaphylogeny resolves global patterns of mushroom evolution.</title>
        <authorList>
            <person name="Varga T."/>
            <person name="Krizsan K."/>
            <person name="Foldi C."/>
            <person name="Dima B."/>
            <person name="Sanchez-Garcia M."/>
            <person name="Sanchez-Ramirez S."/>
            <person name="Szollosi G.J."/>
            <person name="Szarkandi J.G."/>
            <person name="Papp V."/>
            <person name="Albert L."/>
            <person name="Andreopoulos W."/>
            <person name="Angelini C."/>
            <person name="Antonin V."/>
            <person name="Barry K.W."/>
            <person name="Bougher N.L."/>
            <person name="Buchanan P."/>
            <person name="Buyck B."/>
            <person name="Bense V."/>
            <person name="Catcheside P."/>
            <person name="Chovatia M."/>
            <person name="Cooper J."/>
            <person name="Damon W."/>
            <person name="Desjardin D."/>
            <person name="Finy P."/>
            <person name="Geml J."/>
            <person name="Haridas S."/>
            <person name="Hughes K."/>
            <person name="Justo A."/>
            <person name="Karasinski D."/>
            <person name="Kautmanova I."/>
            <person name="Kiss B."/>
            <person name="Kocsube S."/>
            <person name="Kotiranta H."/>
            <person name="LaButti K.M."/>
            <person name="Lechner B.E."/>
            <person name="Liimatainen K."/>
            <person name="Lipzen A."/>
            <person name="Lukacs Z."/>
            <person name="Mihaltcheva S."/>
            <person name="Morgado L.N."/>
            <person name="Niskanen T."/>
            <person name="Noordeloos M.E."/>
            <person name="Ohm R.A."/>
            <person name="Ortiz-Santana B."/>
            <person name="Ovrebo C."/>
            <person name="Racz N."/>
            <person name="Riley R."/>
            <person name="Savchenko A."/>
            <person name="Shiryaev A."/>
            <person name="Soop K."/>
            <person name="Spirin V."/>
            <person name="Szebenyi C."/>
            <person name="Tomsovsky M."/>
            <person name="Tulloss R.E."/>
            <person name="Uehling J."/>
            <person name="Grigoriev I.V."/>
            <person name="Vagvolgyi C."/>
            <person name="Papp T."/>
            <person name="Martin F.M."/>
            <person name="Miettinen O."/>
            <person name="Hibbett D.S."/>
            <person name="Nagy L.G."/>
        </authorList>
    </citation>
    <scope>NUCLEOTIDE SEQUENCE [LARGE SCALE GENOMIC DNA]</scope>
    <source>
        <strain evidence="2 3">CBS 309.79</strain>
    </source>
</reference>
<dbReference type="Gene3D" id="3.30.420.10">
    <property type="entry name" value="Ribonuclease H-like superfamily/Ribonuclease H"/>
    <property type="match status" value="1"/>
</dbReference>
<gene>
    <name evidence="2" type="ORF">BDV98DRAFT_563547</name>
</gene>
<dbReference type="InterPro" id="IPR003165">
    <property type="entry name" value="Piwi"/>
</dbReference>
<dbReference type="SUPFAM" id="SSF53098">
    <property type="entry name" value="Ribonuclease H-like"/>
    <property type="match status" value="1"/>
</dbReference>
<evidence type="ECO:0000313" key="2">
    <source>
        <dbReference type="EMBL" id="TFL04091.1"/>
    </source>
</evidence>
<dbReference type="OrthoDB" id="10252740at2759"/>
<name>A0A5C3QU71_9AGAR</name>
<feature type="non-terminal residue" evidence="2">
    <location>
        <position position="1"/>
    </location>
</feature>
<evidence type="ECO:0000259" key="1">
    <source>
        <dbReference type="PROSITE" id="PS50822"/>
    </source>
</evidence>